<gene>
    <name evidence="2" type="ORF">HGRIS_006561</name>
</gene>
<proteinExistence type="predicted"/>
<feature type="compositionally biased region" description="Low complexity" evidence="1">
    <location>
        <begin position="100"/>
        <end position="124"/>
    </location>
</feature>
<evidence type="ECO:0000256" key="1">
    <source>
        <dbReference type="SAM" id="MobiDB-lite"/>
    </source>
</evidence>
<feature type="compositionally biased region" description="Basic and acidic residues" evidence="1">
    <location>
        <begin position="389"/>
        <end position="404"/>
    </location>
</feature>
<sequence>MRSTLAAPPTAFVPGQDLEDQHVQLQGGTAIEVCVAQRSTSRGSHVPQGMLLNLRQRNHGAHAASSGKLAARILRRFHRPIFTAPWLHGKLERPVITKRSSVNAGSSNTNTNSTASGSNWNSSSRPPTLTSIRSSPSASPALALQPVPYHTTSFRISPVYTPIHLQALSSHKRVASSFHSSPLAHGVQDDVDAVIISGEKPKVDAVEAHLSPPRYSNGHVKKLSSEHSEIQPGFMPAVSSADMDILTKLSSTPSIQRRAPPYRLLLWGRFGNNISCRCITSDAQPPSDQRRDADVSRPINDHAPQPSTLGEPFTLAPVAQQPPAVQEPRLSVISSASSYDGDGGASAIGWTLLEGMFGDGGGQGGWSDDEDDDCSLYGDGDEDEVVSGTKDKEDTQRVKIDEGTPRLPAAAHPEPSVSASTTTGTAPPSHVPPLAPPTTSSESSPAPAHAPLRSSSMTASPFVAPSLRKTTRTTSLAAHAVPPAPLHLAPRHPPQLGAQGQRNGILGVEREGLYAGFPLPPVAPLSPRCDDVQRHHPRQMVD</sequence>
<evidence type="ECO:0000313" key="3">
    <source>
        <dbReference type="Proteomes" id="UP001556367"/>
    </source>
</evidence>
<feature type="region of interest" description="Disordered" evidence="1">
    <location>
        <begin position="100"/>
        <end position="141"/>
    </location>
</feature>
<feature type="compositionally biased region" description="Acidic residues" evidence="1">
    <location>
        <begin position="367"/>
        <end position="385"/>
    </location>
</feature>
<feature type="region of interest" description="Disordered" evidence="1">
    <location>
        <begin position="280"/>
        <end position="312"/>
    </location>
</feature>
<name>A0ABR3JAF0_9AGAR</name>
<comment type="caution">
    <text evidence="2">The sequence shown here is derived from an EMBL/GenBank/DDBJ whole genome shotgun (WGS) entry which is preliminary data.</text>
</comment>
<accession>A0ABR3JAF0</accession>
<reference evidence="3" key="1">
    <citation type="submission" date="2024-06" db="EMBL/GenBank/DDBJ databases">
        <title>Multi-omics analyses provide insights into the biosynthesis of the anticancer antibiotic pleurotin in Hohenbuehelia grisea.</title>
        <authorList>
            <person name="Weaver J.A."/>
            <person name="Alberti F."/>
        </authorList>
    </citation>
    <scope>NUCLEOTIDE SEQUENCE [LARGE SCALE GENOMIC DNA]</scope>
    <source>
        <strain evidence="3">T-177</strain>
    </source>
</reference>
<protein>
    <submittedName>
        <fullName evidence="2">Uncharacterized protein</fullName>
    </submittedName>
</protein>
<dbReference type="EMBL" id="JASNQZ010000010">
    <property type="protein sequence ID" value="KAL0952271.1"/>
    <property type="molecule type" value="Genomic_DNA"/>
</dbReference>
<feature type="compositionally biased region" description="Low complexity" evidence="1">
    <location>
        <begin position="437"/>
        <end position="452"/>
    </location>
</feature>
<dbReference type="Proteomes" id="UP001556367">
    <property type="component" value="Unassembled WGS sequence"/>
</dbReference>
<feature type="compositionally biased region" description="Low complexity" evidence="1">
    <location>
        <begin position="415"/>
        <end position="428"/>
    </location>
</feature>
<keyword evidence="3" id="KW-1185">Reference proteome</keyword>
<feature type="region of interest" description="Disordered" evidence="1">
    <location>
        <begin position="361"/>
        <end position="461"/>
    </location>
</feature>
<evidence type="ECO:0000313" key="2">
    <source>
        <dbReference type="EMBL" id="KAL0952271.1"/>
    </source>
</evidence>
<organism evidence="2 3">
    <name type="scientific">Hohenbuehelia grisea</name>
    <dbReference type="NCBI Taxonomy" id="104357"/>
    <lineage>
        <taxon>Eukaryota</taxon>
        <taxon>Fungi</taxon>
        <taxon>Dikarya</taxon>
        <taxon>Basidiomycota</taxon>
        <taxon>Agaricomycotina</taxon>
        <taxon>Agaricomycetes</taxon>
        <taxon>Agaricomycetidae</taxon>
        <taxon>Agaricales</taxon>
        <taxon>Pleurotineae</taxon>
        <taxon>Pleurotaceae</taxon>
        <taxon>Hohenbuehelia</taxon>
    </lineage>
</organism>